<dbReference type="PANTHER" id="PTHR42878">
    <property type="entry name" value="TWO-COMPONENT HISTIDINE KINASE"/>
    <property type="match status" value="1"/>
</dbReference>
<dbReference type="Gene3D" id="3.30.565.10">
    <property type="entry name" value="Histidine kinase-like ATPase, C-terminal domain"/>
    <property type="match status" value="1"/>
</dbReference>
<dbReference type="EC" id="2.7.13.3" evidence="2"/>
<keyword evidence="6" id="KW-0472">Membrane</keyword>
<dbReference type="Pfam" id="PF02518">
    <property type="entry name" value="HATPase_c"/>
    <property type="match status" value="1"/>
</dbReference>
<evidence type="ECO:0000256" key="6">
    <source>
        <dbReference type="SAM" id="Phobius"/>
    </source>
</evidence>
<feature type="domain" description="Histidine kinase" evidence="7">
    <location>
        <begin position="255"/>
        <end position="490"/>
    </location>
</feature>
<evidence type="ECO:0000256" key="1">
    <source>
        <dbReference type="ARBA" id="ARBA00000085"/>
    </source>
</evidence>
<keyword evidence="6" id="KW-0812">Transmembrane</keyword>
<keyword evidence="8" id="KW-0547">Nucleotide-binding</keyword>
<dbReference type="GO" id="GO:0005524">
    <property type="term" value="F:ATP binding"/>
    <property type="evidence" value="ECO:0007669"/>
    <property type="project" value="UniProtKB-KW"/>
</dbReference>
<dbReference type="SUPFAM" id="SSF55874">
    <property type="entry name" value="ATPase domain of HSP90 chaperone/DNA topoisomerase II/histidine kinase"/>
    <property type="match status" value="1"/>
</dbReference>
<keyword evidence="5" id="KW-0418">Kinase</keyword>
<keyword evidence="3" id="KW-0597">Phosphoprotein</keyword>
<comment type="caution">
    <text evidence="8">The sequence shown here is derived from an EMBL/GenBank/DDBJ whole genome shotgun (WGS) entry which is preliminary data.</text>
</comment>
<dbReference type="InterPro" id="IPR036097">
    <property type="entry name" value="HisK_dim/P_sf"/>
</dbReference>
<keyword evidence="9" id="KW-1185">Reference proteome</keyword>
<evidence type="ECO:0000256" key="2">
    <source>
        <dbReference type="ARBA" id="ARBA00012438"/>
    </source>
</evidence>
<keyword evidence="4" id="KW-0808">Transferase</keyword>
<evidence type="ECO:0000313" key="9">
    <source>
        <dbReference type="Proteomes" id="UP001174932"/>
    </source>
</evidence>
<protein>
    <recommendedName>
        <fullName evidence="2">histidine kinase</fullName>
        <ecNumber evidence="2">2.7.13.3</ecNumber>
    </recommendedName>
</protein>
<keyword evidence="8" id="KW-0067">ATP-binding</keyword>
<evidence type="ECO:0000256" key="5">
    <source>
        <dbReference type="ARBA" id="ARBA00022777"/>
    </source>
</evidence>
<feature type="transmembrane region" description="Helical" evidence="6">
    <location>
        <begin position="187"/>
        <end position="210"/>
    </location>
</feature>
<dbReference type="InterPro" id="IPR005467">
    <property type="entry name" value="His_kinase_dom"/>
</dbReference>
<reference evidence="8" key="1">
    <citation type="journal article" date="2015" name="Int. J. Syst. Evol. Microbiol.">
        <title>Rhizobium alvei sp. nov., isolated from a freshwater river.</title>
        <authorList>
            <person name="Sheu S.Y."/>
            <person name="Huang H.W."/>
            <person name="Young C.C."/>
            <person name="Chen W.M."/>
        </authorList>
    </citation>
    <scope>NUCLEOTIDE SEQUENCE</scope>
    <source>
        <strain evidence="8">TNR-22</strain>
    </source>
</reference>
<dbReference type="EMBL" id="JAUOZU010000009">
    <property type="protein sequence ID" value="MDO6965200.1"/>
    <property type="molecule type" value="Genomic_DNA"/>
</dbReference>
<proteinExistence type="predicted"/>
<organism evidence="8 9">
    <name type="scientific">Rhizobium alvei</name>
    <dbReference type="NCBI Taxonomy" id="1132659"/>
    <lineage>
        <taxon>Bacteria</taxon>
        <taxon>Pseudomonadati</taxon>
        <taxon>Pseudomonadota</taxon>
        <taxon>Alphaproteobacteria</taxon>
        <taxon>Hyphomicrobiales</taxon>
        <taxon>Rhizobiaceae</taxon>
        <taxon>Rhizobium/Agrobacterium group</taxon>
        <taxon>Rhizobium</taxon>
    </lineage>
</organism>
<evidence type="ECO:0000256" key="4">
    <source>
        <dbReference type="ARBA" id="ARBA00022679"/>
    </source>
</evidence>
<dbReference type="InterPro" id="IPR050351">
    <property type="entry name" value="BphY/WalK/GraS-like"/>
</dbReference>
<dbReference type="RefSeq" id="WP_304377131.1">
    <property type="nucleotide sequence ID" value="NZ_JAUOZU010000009.1"/>
</dbReference>
<dbReference type="SUPFAM" id="SSF47384">
    <property type="entry name" value="Homodimeric domain of signal transducing histidine kinase"/>
    <property type="match status" value="1"/>
</dbReference>
<dbReference type="PROSITE" id="PS50109">
    <property type="entry name" value="HIS_KIN"/>
    <property type="match status" value="1"/>
</dbReference>
<dbReference type="CDD" id="cd19410">
    <property type="entry name" value="HK9-like_sensor"/>
    <property type="match status" value="1"/>
</dbReference>
<dbReference type="InterPro" id="IPR003661">
    <property type="entry name" value="HisK_dim/P_dom"/>
</dbReference>
<dbReference type="InterPro" id="IPR036890">
    <property type="entry name" value="HATPase_C_sf"/>
</dbReference>
<dbReference type="InterPro" id="IPR004358">
    <property type="entry name" value="Sig_transdc_His_kin-like_C"/>
</dbReference>
<evidence type="ECO:0000256" key="3">
    <source>
        <dbReference type="ARBA" id="ARBA00022553"/>
    </source>
</evidence>
<dbReference type="Proteomes" id="UP001174932">
    <property type="component" value="Unassembled WGS sequence"/>
</dbReference>
<evidence type="ECO:0000313" key="8">
    <source>
        <dbReference type="EMBL" id="MDO6965200.1"/>
    </source>
</evidence>
<dbReference type="Gene3D" id="1.10.287.130">
    <property type="match status" value="1"/>
</dbReference>
<sequence>MLNSSRRTFVRSTVTALVLGSTFLLAMTSANLYLVFKSQEVANHAILARDVRRAAADLLDAVQAAESGQRGYVITRDPQFLTPYRESIGRMPGRLQTLEDAIKAAADVLPEVKMDRVHLLIEKKVAELDRTIDWVEAGNLSEAIKVINDASGLRLMNEIRTDLEFSIRMADDRTQENLDWQTSLADILKFVTAVGFATLVALIGASAHIISRFVREMFNAWQVADQVNQSLEIRVRERTQDLMAANEEIRSFAHIVTHDLRAPLVNIMGFTSEMAKDSDFLADKVEQFEGTDEEKQRVREILTEDLPESIGFIRASSTKMDGLINAILRISRDGQRLLKMETIDLGALIERSVETVRHQIDAADGEISVDSGNLKITSDRMSLEQVLGNLLDNAVKYRDKTRPLRINVRARAVSFSHVEISVSDNGRGIAPKDHERVFELFRRSGKQNEPGEGIGLAHLRTLVRNLGGNVRLESALGQGATFVIRLPKKGQANQHHMESRQV</sequence>
<dbReference type="SMART" id="SM00387">
    <property type="entry name" value="HATPase_c"/>
    <property type="match status" value="1"/>
</dbReference>
<evidence type="ECO:0000259" key="7">
    <source>
        <dbReference type="PROSITE" id="PS50109"/>
    </source>
</evidence>
<gene>
    <name evidence="8" type="ORF">Q4481_14630</name>
</gene>
<reference evidence="8" key="2">
    <citation type="submission" date="2023-07" db="EMBL/GenBank/DDBJ databases">
        <authorList>
            <person name="Shen H."/>
        </authorList>
    </citation>
    <scope>NUCLEOTIDE SEQUENCE</scope>
    <source>
        <strain evidence="8">TNR-22</strain>
    </source>
</reference>
<dbReference type="PANTHER" id="PTHR42878:SF15">
    <property type="entry name" value="BACTERIOPHYTOCHROME"/>
    <property type="match status" value="1"/>
</dbReference>
<dbReference type="PRINTS" id="PR00344">
    <property type="entry name" value="BCTRLSENSOR"/>
</dbReference>
<name>A0ABT8YPS0_9HYPH</name>
<keyword evidence="6" id="KW-1133">Transmembrane helix</keyword>
<accession>A0ABT8YPS0</accession>
<dbReference type="InterPro" id="IPR007891">
    <property type="entry name" value="CHASE3"/>
</dbReference>
<comment type="catalytic activity">
    <reaction evidence="1">
        <text>ATP + protein L-histidine = ADP + protein N-phospho-L-histidine.</text>
        <dbReference type="EC" id="2.7.13.3"/>
    </reaction>
</comment>
<dbReference type="Pfam" id="PF05227">
    <property type="entry name" value="CHASE3"/>
    <property type="match status" value="1"/>
</dbReference>
<dbReference type="InterPro" id="IPR003594">
    <property type="entry name" value="HATPase_dom"/>
</dbReference>
<dbReference type="CDD" id="cd00082">
    <property type="entry name" value="HisKA"/>
    <property type="match status" value="1"/>
</dbReference>